<evidence type="ECO:0000313" key="3">
    <source>
        <dbReference type="EMBL" id="MCM3714039.1"/>
    </source>
</evidence>
<name>A0A9X2DNA7_9BACI</name>
<dbReference type="GO" id="GO:0003700">
    <property type="term" value="F:DNA-binding transcription factor activity"/>
    <property type="evidence" value="ECO:0007669"/>
    <property type="project" value="InterPro"/>
</dbReference>
<dbReference type="InterPro" id="IPR001845">
    <property type="entry name" value="HTH_ArsR_DNA-bd_dom"/>
</dbReference>
<evidence type="ECO:0000313" key="4">
    <source>
        <dbReference type="Proteomes" id="UP001139179"/>
    </source>
</evidence>
<dbReference type="PANTHER" id="PTHR30363:SF28">
    <property type="entry name" value="TRANSCRIPTIONAL REGULATORY PROTEIN-RELATED"/>
    <property type="match status" value="1"/>
</dbReference>
<dbReference type="InterPro" id="IPR036388">
    <property type="entry name" value="WH-like_DNA-bd_sf"/>
</dbReference>
<comment type="caution">
    <text evidence="3">The sequence shown here is derived from an EMBL/GenBank/DDBJ whole genome shotgun (WGS) entry which is preliminary data.</text>
</comment>
<dbReference type="Pfam" id="PF01022">
    <property type="entry name" value="HTH_5"/>
    <property type="match status" value="1"/>
</dbReference>
<evidence type="ECO:0000256" key="1">
    <source>
        <dbReference type="ARBA" id="ARBA00023125"/>
    </source>
</evidence>
<dbReference type="Proteomes" id="UP001139179">
    <property type="component" value="Unassembled WGS sequence"/>
</dbReference>
<dbReference type="PANTHER" id="PTHR30363">
    <property type="entry name" value="HTH-TYPE TRANSCRIPTIONAL REGULATOR SRLR-RELATED"/>
    <property type="match status" value="1"/>
</dbReference>
<dbReference type="InterPro" id="IPR011991">
    <property type="entry name" value="ArsR-like_HTH"/>
</dbReference>
<organism evidence="3 4">
    <name type="scientific">Halalkalibacter oceani</name>
    <dbReference type="NCBI Taxonomy" id="1653776"/>
    <lineage>
        <taxon>Bacteria</taxon>
        <taxon>Bacillati</taxon>
        <taxon>Bacillota</taxon>
        <taxon>Bacilli</taxon>
        <taxon>Bacillales</taxon>
        <taxon>Bacillaceae</taxon>
        <taxon>Halalkalibacter</taxon>
    </lineage>
</organism>
<dbReference type="EMBL" id="JAMBOL010000005">
    <property type="protein sequence ID" value="MCM3714039.1"/>
    <property type="molecule type" value="Genomic_DNA"/>
</dbReference>
<dbReference type="InterPro" id="IPR050313">
    <property type="entry name" value="Carb_Metab_HTH_regulators"/>
</dbReference>
<proteinExistence type="predicted"/>
<keyword evidence="4" id="KW-1185">Reference proteome</keyword>
<dbReference type="SUPFAM" id="SSF46785">
    <property type="entry name" value="Winged helix' DNA-binding domain"/>
    <property type="match status" value="1"/>
</dbReference>
<feature type="domain" description="HTH arsR-type" evidence="2">
    <location>
        <begin position="7"/>
        <end position="51"/>
    </location>
</feature>
<dbReference type="GO" id="GO:0003677">
    <property type="term" value="F:DNA binding"/>
    <property type="evidence" value="ECO:0007669"/>
    <property type="project" value="UniProtKB-KW"/>
</dbReference>
<dbReference type="Gene3D" id="1.10.10.10">
    <property type="entry name" value="Winged helix-like DNA-binding domain superfamily/Winged helix DNA-binding domain"/>
    <property type="match status" value="1"/>
</dbReference>
<dbReference type="AlphaFoldDB" id="A0A9X2DNA7"/>
<accession>A0A9X2DNA7</accession>
<dbReference type="CDD" id="cd00090">
    <property type="entry name" value="HTH_ARSR"/>
    <property type="match status" value="1"/>
</dbReference>
<keyword evidence="1" id="KW-0238">DNA-binding</keyword>
<sequence>MGKETSSRQIILTMLKRNQEQTVADLAAELGVTEMAVRRHLQGLEKDGLIQARIERQAMGRPTNKYSLTKAGDECFPRNYGELSLGILQDLEKISGLEVVDQLFEQRRNRLEQQYGPEISGSFAERVAALARIQTENGYMVDYQELEDGSYEFKEYNCPIAKVAKEYPVACKCEHQLFQKLLGTEHVEQKTCIAKGKTSCCTYKLKERS</sequence>
<gene>
    <name evidence="3" type="ORF">M3202_08060</name>
</gene>
<dbReference type="InterPro" id="IPR036390">
    <property type="entry name" value="WH_DNA-bd_sf"/>
</dbReference>
<reference evidence="3" key="1">
    <citation type="submission" date="2022-05" db="EMBL/GenBank/DDBJ databases">
        <title>Comparative Genomics of Spacecraft Associated Microbes.</title>
        <authorList>
            <person name="Tran M.T."/>
            <person name="Wright A."/>
            <person name="Seuylemezian A."/>
            <person name="Eisen J."/>
            <person name="Coil D."/>
        </authorList>
    </citation>
    <scope>NUCLEOTIDE SEQUENCE</scope>
    <source>
        <strain evidence="3">214.1.1</strain>
    </source>
</reference>
<protein>
    <submittedName>
        <fullName evidence="3">Transcriptional regulator</fullName>
    </submittedName>
</protein>
<evidence type="ECO:0000259" key="2">
    <source>
        <dbReference type="Pfam" id="PF01022"/>
    </source>
</evidence>